<reference evidence="1 2" key="1">
    <citation type="submission" date="2018-05" db="EMBL/GenBank/DDBJ databases">
        <title>Genomic Encyclopedia of Archaeal and Bacterial Type Strains, Phase II (KMG-II): from individual species to whole genera.</title>
        <authorList>
            <person name="Goeker M."/>
        </authorList>
    </citation>
    <scope>NUCLEOTIDE SEQUENCE [LARGE SCALE GENOMIC DNA]</scope>
    <source>
        <strain evidence="1 2">DSM 45184</strain>
    </source>
</reference>
<sequence length="112" mass="12340">MEIVEYDPGTGVPLRLDGHYERDEAGQAAYFRELLEIFDSEGVDSTFAYLFALDDFPHRPGGDPRDDLDLASPGIVKVLEGRTGDTYPGLPWEPKAAFAAIADHYARRLPAG</sequence>
<keyword evidence="2" id="KW-1185">Reference proteome</keyword>
<protein>
    <submittedName>
        <fullName evidence="1">Uncharacterized protein</fullName>
    </submittedName>
</protein>
<evidence type="ECO:0000313" key="1">
    <source>
        <dbReference type="EMBL" id="PWK28713.1"/>
    </source>
</evidence>
<dbReference type="AlphaFoldDB" id="A0A316EG91"/>
<proteinExistence type="predicted"/>
<organism evidence="1 2">
    <name type="scientific">Actinoplanes xinjiangensis</name>
    <dbReference type="NCBI Taxonomy" id="512350"/>
    <lineage>
        <taxon>Bacteria</taxon>
        <taxon>Bacillati</taxon>
        <taxon>Actinomycetota</taxon>
        <taxon>Actinomycetes</taxon>
        <taxon>Micromonosporales</taxon>
        <taxon>Micromonosporaceae</taxon>
        <taxon>Actinoplanes</taxon>
    </lineage>
</organism>
<comment type="caution">
    <text evidence="1">The sequence shown here is derived from an EMBL/GenBank/DDBJ whole genome shotgun (WGS) entry which is preliminary data.</text>
</comment>
<evidence type="ECO:0000313" key="2">
    <source>
        <dbReference type="Proteomes" id="UP000245697"/>
    </source>
</evidence>
<name>A0A316EG91_9ACTN</name>
<accession>A0A316EG91</accession>
<dbReference type="EMBL" id="QGGR01000048">
    <property type="protein sequence ID" value="PWK28713.1"/>
    <property type="molecule type" value="Genomic_DNA"/>
</dbReference>
<dbReference type="Proteomes" id="UP000245697">
    <property type="component" value="Unassembled WGS sequence"/>
</dbReference>
<gene>
    <name evidence="1" type="ORF">BC793_14818</name>
</gene>